<dbReference type="EMBL" id="SUMG01000009">
    <property type="protein sequence ID" value="NBG88566.1"/>
    <property type="molecule type" value="Genomic_DNA"/>
</dbReference>
<evidence type="ECO:0000256" key="16">
    <source>
        <dbReference type="ARBA" id="ARBA00047594"/>
    </source>
</evidence>
<dbReference type="Proteomes" id="UP000449710">
    <property type="component" value="Unassembled WGS sequence"/>
</dbReference>
<reference evidence="18 19" key="1">
    <citation type="submission" date="2019-04" db="EMBL/GenBank/DDBJ databases">
        <title>Isachenkonia alkalipeptolytica gen. nov. sp. nov. a new anaerobic, alkiliphilic organothrophic bacterium capable to reduce synthesized ferrihydrite isolated from a soda lake.</title>
        <authorList>
            <person name="Toshchakov S.V."/>
            <person name="Zavarzina D.G."/>
            <person name="Zhilina T.N."/>
            <person name="Kostrikina N.A."/>
            <person name="Kublanov I.V."/>
        </authorList>
    </citation>
    <scope>NUCLEOTIDE SEQUENCE [LARGE SCALE GENOMIC DNA]</scope>
    <source>
        <strain evidence="18 19">Z-1701</strain>
    </source>
</reference>
<dbReference type="Pfam" id="PF02673">
    <property type="entry name" value="BacA"/>
    <property type="match status" value="1"/>
</dbReference>
<keyword evidence="10 17" id="KW-1133">Transmembrane helix</keyword>
<gene>
    <name evidence="17 18" type="primary">uppP</name>
    <name evidence="18" type="ORF">ISALK_08630</name>
</gene>
<keyword evidence="5 17" id="KW-1003">Cell membrane</keyword>
<keyword evidence="9 17" id="KW-0573">Peptidoglycan synthesis</keyword>
<evidence type="ECO:0000256" key="3">
    <source>
        <dbReference type="ARBA" id="ARBA00012374"/>
    </source>
</evidence>
<organism evidence="18 19">
    <name type="scientific">Isachenkonia alkalipeptolytica</name>
    <dbReference type="NCBI Taxonomy" id="2565777"/>
    <lineage>
        <taxon>Bacteria</taxon>
        <taxon>Bacillati</taxon>
        <taxon>Bacillota</taxon>
        <taxon>Clostridia</taxon>
        <taxon>Eubacteriales</taxon>
        <taxon>Clostridiaceae</taxon>
        <taxon>Isachenkonia</taxon>
    </lineage>
</organism>
<dbReference type="GO" id="GO:0008360">
    <property type="term" value="P:regulation of cell shape"/>
    <property type="evidence" value="ECO:0007669"/>
    <property type="project" value="UniProtKB-KW"/>
</dbReference>
<evidence type="ECO:0000313" key="19">
    <source>
        <dbReference type="Proteomes" id="UP000449710"/>
    </source>
</evidence>
<dbReference type="InterPro" id="IPR003824">
    <property type="entry name" value="UppP"/>
</dbReference>
<keyword evidence="13 17" id="KW-0961">Cell wall biogenesis/degradation</keyword>
<comment type="catalytic activity">
    <reaction evidence="16 17">
        <text>di-trans,octa-cis-undecaprenyl diphosphate + H2O = di-trans,octa-cis-undecaprenyl phosphate + phosphate + H(+)</text>
        <dbReference type="Rhea" id="RHEA:28094"/>
        <dbReference type="ChEBI" id="CHEBI:15377"/>
        <dbReference type="ChEBI" id="CHEBI:15378"/>
        <dbReference type="ChEBI" id="CHEBI:43474"/>
        <dbReference type="ChEBI" id="CHEBI:58405"/>
        <dbReference type="ChEBI" id="CHEBI:60392"/>
        <dbReference type="EC" id="3.6.1.27"/>
    </reaction>
</comment>
<evidence type="ECO:0000256" key="15">
    <source>
        <dbReference type="ARBA" id="ARBA00032932"/>
    </source>
</evidence>
<dbReference type="GO" id="GO:0046677">
    <property type="term" value="P:response to antibiotic"/>
    <property type="evidence" value="ECO:0007669"/>
    <property type="project" value="UniProtKB-UniRule"/>
</dbReference>
<dbReference type="AlphaFoldDB" id="A0AA43XLL1"/>
<keyword evidence="11 17" id="KW-0472">Membrane</keyword>
<evidence type="ECO:0000256" key="12">
    <source>
        <dbReference type="ARBA" id="ARBA00023251"/>
    </source>
</evidence>
<comment type="function">
    <text evidence="17">Catalyzes the dephosphorylation of undecaprenyl diphosphate (UPP). Confers resistance to bacitracin.</text>
</comment>
<feature type="transmembrane region" description="Helical" evidence="17">
    <location>
        <begin position="226"/>
        <end position="246"/>
    </location>
</feature>
<dbReference type="PANTHER" id="PTHR30622">
    <property type="entry name" value="UNDECAPRENYL-DIPHOSPHATASE"/>
    <property type="match status" value="1"/>
</dbReference>
<evidence type="ECO:0000256" key="4">
    <source>
        <dbReference type="ARBA" id="ARBA00021581"/>
    </source>
</evidence>
<dbReference type="NCBIfam" id="TIGR00753">
    <property type="entry name" value="undec_PP_bacA"/>
    <property type="match status" value="1"/>
</dbReference>
<dbReference type="GO" id="GO:0071555">
    <property type="term" value="P:cell wall organization"/>
    <property type="evidence" value="ECO:0007669"/>
    <property type="project" value="UniProtKB-KW"/>
</dbReference>
<evidence type="ECO:0000256" key="13">
    <source>
        <dbReference type="ARBA" id="ARBA00023316"/>
    </source>
</evidence>
<feature type="transmembrane region" description="Helical" evidence="17">
    <location>
        <begin position="6"/>
        <end position="29"/>
    </location>
</feature>
<name>A0AA43XLL1_9CLOT</name>
<evidence type="ECO:0000256" key="10">
    <source>
        <dbReference type="ARBA" id="ARBA00022989"/>
    </source>
</evidence>
<dbReference type="PANTHER" id="PTHR30622:SF2">
    <property type="entry name" value="UNDECAPRENYL-DIPHOSPHATASE"/>
    <property type="match status" value="1"/>
</dbReference>
<dbReference type="GO" id="GO:0009252">
    <property type="term" value="P:peptidoglycan biosynthetic process"/>
    <property type="evidence" value="ECO:0007669"/>
    <property type="project" value="UniProtKB-KW"/>
</dbReference>
<evidence type="ECO:0000256" key="7">
    <source>
        <dbReference type="ARBA" id="ARBA00022801"/>
    </source>
</evidence>
<keyword evidence="6 17" id="KW-0812">Transmembrane</keyword>
<feature type="transmembrane region" description="Helical" evidence="17">
    <location>
        <begin position="195"/>
        <end position="214"/>
    </location>
</feature>
<keyword evidence="8 17" id="KW-0133">Cell shape</keyword>
<comment type="similarity">
    <text evidence="2 17">Belongs to the UppP family.</text>
</comment>
<feature type="transmembrane region" description="Helical" evidence="17">
    <location>
        <begin position="41"/>
        <end position="61"/>
    </location>
</feature>
<evidence type="ECO:0000256" key="8">
    <source>
        <dbReference type="ARBA" id="ARBA00022960"/>
    </source>
</evidence>
<evidence type="ECO:0000256" key="14">
    <source>
        <dbReference type="ARBA" id="ARBA00032707"/>
    </source>
</evidence>
<evidence type="ECO:0000256" key="9">
    <source>
        <dbReference type="ARBA" id="ARBA00022984"/>
    </source>
</evidence>
<evidence type="ECO:0000256" key="17">
    <source>
        <dbReference type="HAMAP-Rule" id="MF_01006"/>
    </source>
</evidence>
<keyword evidence="7 17" id="KW-0378">Hydrolase</keyword>
<sequence>MSLLEAIILGIVQGITEFLPVSSSGHLALTQFVLGTPEDQIFFLTVMLHIGTIFSVLVVYWTDLYNMVLEFFKMCWDLLRGKSLGLDNIYRKLGVLIIVGSIPTALMGIFLKDIFSEVYTSQRVIGFALLITGTLLWTSERMQKFQSNKKALQKMTWLNAAIIGVFQGLAITPGMSRSGATISGALFQGINKEAATRYSFLLSFPVIVGASLLEARDAFTHGTGEVALPMLLLGIFTSFVAGVFAIRTLIRMISKGKLYYFSYYTWTLGTGAIILSFL</sequence>
<proteinExistence type="inferred from homology"/>
<evidence type="ECO:0000313" key="18">
    <source>
        <dbReference type="EMBL" id="NBG88566.1"/>
    </source>
</evidence>
<comment type="caution">
    <text evidence="18">The sequence shown here is derived from an EMBL/GenBank/DDBJ whole genome shotgun (WGS) entry which is preliminary data.</text>
</comment>
<feature type="transmembrane region" description="Helical" evidence="17">
    <location>
        <begin position="89"/>
        <end position="111"/>
    </location>
</feature>
<protein>
    <recommendedName>
        <fullName evidence="4 17">Undecaprenyl-diphosphatase</fullName>
        <ecNumber evidence="3 17">3.6.1.27</ecNumber>
    </recommendedName>
    <alternativeName>
        <fullName evidence="15 17">Bacitracin resistance protein</fullName>
    </alternativeName>
    <alternativeName>
        <fullName evidence="14 17">Undecaprenyl pyrophosphate phosphatase</fullName>
    </alternativeName>
</protein>
<keyword evidence="19" id="KW-1185">Reference proteome</keyword>
<feature type="transmembrane region" description="Helical" evidence="17">
    <location>
        <begin position="118"/>
        <end position="137"/>
    </location>
</feature>
<comment type="subcellular location">
    <subcellularLocation>
        <location evidence="1 17">Cell membrane</location>
        <topology evidence="1 17">Multi-pass membrane protein</topology>
    </subcellularLocation>
</comment>
<evidence type="ECO:0000256" key="11">
    <source>
        <dbReference type="ARBA" id="ARBA00023136"/>
    </source>
</evidence>
<evidence type="ECO:0000256" key="5">
    <source>
        <dbReference type="ARBA" id="ARBA00022475"/>
    </source>
</evidence>
<dbReference type="HAMAP" id="MF_01006">
    <property type="entry name" value="Undec_diphosphatase"/>
    <property type="match status" value="1"/>
</dbReference>
<evidence type="ECO:0000256" key="1">
    <source>
        <dbReference type="ARBA" id="ARBA00004651"/>
    </source>
</evidence>
<dbReference type="GO" id="GO:0005886">
    <property type="term" value="C:plasma membrane"/>
    <property type="evidence" value="ECO:0007669"/>
    <property type="project" value="UniProtKB-SubCell"/>
</dbReference>
<dbReference type="EC" id="3.6.1.27" evidence="3 17"/>
<feature type="transmembrane region" description="Helical" evidence="17">
    <location>
        <begin position="258"/>
        <end position="277"/>
    </location>
</feature>
<feature type="transmembrane region" description="Helical" evidence="17">
    <location>
        <begin position="157"/>
        <end position="175"/>
    </location>
</feature>
<keyword evidence="12 17" id="KW-0046">Antibiotic resistance</keyword>
<accession>A0AA43XLL1</accession>
<dbReference type="GO" id="GO:0050380">
    <property type="term" value="F:undecaprenyl-diphosphatase activity"/>
    <property type="evidence" value="ECO:0007669"/>
    <property type="project" value="UniProtKB-UniRule"/>
</dbReference>
<evidence type="ECO:0000256" key="2">
    <source>
        <dbReference type="ARBA" id="ARBA00010621"/>
    </source>
</evidence>
<comment type="miscellaneous">
    <text evidence="17">Bacitracin is thought to be involved in the inhibition of peptidoglycan synthesis by sequestering undecaprenyl diphosphate, thereby reducing the pool of lipid carrier available.</text>
</comment>
<evidence type="ECO:0000256" key="6">
    <source>
        <dbReference type="ARBA" id="ARBA00022692"/>
    </source>
</evidence>
<dbReference type="RefSeq" id="WP_160721300.1">
    <property type="nucleotide sequence ID" value="NZ_SUMG01000009.1"/>
</dbReference>